<sequence length="64" mass="6813">SHDPKLLGAPKDFVLPVRELRLSAGAGFVYALAGDVTTMPGLPTRPALMDIELDLETGYPTGLF</sequence>
<dbReference type="VEuPathDB" id="VectorBase:ISCP_012443"/>
<proteinExistence type="predicted"/>
<dbReference type="GO" id="GO:0004329">
    <property type="term" value="F:formate-tetrahydrofolate ligase activity"/>
    <property type="evidence" value="ECO:0007669"/>
    <property type="project" value="InterPro"/>
</dbReference>
<dbReference type="EnsemblMetazoa" id="ISCW024016-RA">
    <property type="protein sequence ID" value="ISCW024016-PA"/>
    <property type="gene ID" value="ISCW024016"/>
</dbReference>
<accession>B7P1Y6</accession>
<dbReference type="GO" id="GO:0005524">
    <property type="term" value="F:ATP binding"/>
    <property type="evidence" value="ECO:0007669"/>
    <property type="project" value="UniProtKB-KW"/>
</dbReference>
<dbReference type="VEuPathDB" id="VectorBase:ISCW024016"/>
<evidence type="ECO:0000313" key="7">
    <source>
        <dbReference type="Proteomes" id="UP000001555"/>
    </source>
</evidence>
<dbReference type="GO" id="GO:0006730">
    <property type="term" value="P:one-carbon metabolic process"/>
    <property type="evidence" value="ECO:0007669"/>
    <property type="project" value="UniProtKB-KW"/>
</dbReference>
<dbReference type="AlphaFoldDB" id="B7P1Y6"/>
<keyword evidence="2 5" id="KW-0436">Ligase</keyword>
<dbReference type="InterPro" id="IPR000559">
    <property type="entry name" value="Formate_THF_ligase"/>
</dbReference>
<keyword evidence="1" id="KW-0554">One-carbon metabolism</keyword>
<evidence type="ECO:0000256" key="2">
    <source>
        <dbReference type="ARBA" id="ARBA00022598"/>
    </source>
</evidence>
<dbReference type="EMBL" id="DS619051">
    <property type="protein sequence ID" value="EEC00608.1"/>
    <property type="molecule type" value="Genomic_DNA"/>
</dbReference>
<dbReference type="OrthoDB" id="1845775at2759"/>
<name>B7P1Y6_IXOSC</name>
<evidence type="ECO:0000256" key="4">
    <source>
        <dbReference type="ARBA" id="ARBA00022840"/>
    </source>
</evidence>
<evidence type="ECO:0000256" key="1">
    <source>
        <dbReference type="ARBA" id="ARBA00022563"/>
    </source>
</evidence>
<keyword evidence="4" id="KW-0067">ATP-binding</keyword>
<dbReference type="EMBL" id="ABJB010558661">
    <property type="status" value="NOT_ANNOTATED_CDS"/>
    <property type="molecule type" value="Genomic_DNA"/>
</dbReference>
<gene>
    <name evidence="5" type="ORF">IscW_ISCW024016</name>
</gene>
<keyword evidence="3" id="KW-0547">Nucleotide-binding</keyword>
<dbReference type="InterPro" id="IPR027417">
    <property type="entry name" value="P-loop_NTPase"/>
</dbReference>
<dbReference type="PaxDb" id="6945-B7P1Y6"/>
<organism>
    <name type="scientific">Ixodes scapularis</name>
    <name type="common">Black-legged tick</name>
    <name type="synonym">Deer tick</name>
    <dbReference type="NCBI Taxonomy" id="6945"/>
    <lineage>
        <taxon>Eukaryota</taxon>
        <taxon>Metazoa</taxon>
        <taxon>Ecdysozoa</taxon>
        <taxon>Arthropoda</taxon>
        <taxon>Chelicerata</taxon>
        <taxon>Arachnida</taxon>
        <taxon>Acari</taxon>
        <taxon>Parasitiformes</taxon>
        <taxon>Ixodida</taxon>
        <taxon>Ixodoidea</taxon>
        <taxon>Ixodidae</taxon>
        <taxon>Ixodinae</taxon>
        <taxon>Ixodes</taxon>
    </lineage>
</organism>
<evidence type="ECO:0000313" key="5">
    <source>
        <dbReference type="EMBL" id="EEC00608.1"/>
    </source>
</evidence>
<dbReference type="STRING" id="6945.B7P1Y6"/>
<dbReference type="Proteomes" id="UP000001555">
    <property type="component" value="Unassembled WGS sequence"/>
</dbReference>
<feature type="non-terminal residue" evidence="5">
    <location>
        <position position="1"/>
    </location>
</feature>
<keyword evidence="7" id="KW-1185">Reference proteome</keyword>
<reference evidence="5 7" key="1">
    <citation type="submission" date="2008-03" db="EMBL/GenBank/DDBJ databases">
        <title>Annotation of Ixodes scapularis.</title>
        <authorList>
            <consortium name="Ixodes scapularis Genome Project Consortium"/>
            <person name="Caler E."/>
            <person name="Hannick L.I."/>
            <person name="Bidwell S."/>
            <person name="Joardar V."/>
            <person name="Thiagarajan M."/>
            <person name="Amedeo P."/>
            <person name="Galinsky K.J."/>
            <person name="Schobel S."/>
            <person name="Inman J."/>
            <person name="Hostetler J."/>
            <person name="Miller J."/>
            <person name="Hammond M."/>
            <person name="Megy K."/>
            <person name="Lawson D."/>
            <person name="Kodira C."/>
            <person name="Sutton G."/>
            <person name="Meyer J."/>
            <person name="Hill C.A."/>
            <person name="Birren B."/>
            <person name="Nene V."/>
            <person name="Collins F."/>
            <person name="Alarcon-Chaidez F."/>
            <person name="Wikel S."/>
            <person name="Strausberg R."/>
        </authorList>
    </citation>
    <scope>NUCLEOTIDE SEQUENCE [LARGE SCALE GENOMIC DNA]</scope>
    <source>
        <strain evidence="7">Wikel</strain>
        <strain evidence="5">Wikel colony</strain>
    </source>
</reference>
<dbReference type="SUPFAM" id="SSF52540">
    <property type="entry name" value="P-loop containing nucleoside triphosphate hydrolases"/>
    <property type="match status" value="1"/>
</dbReference>
<dbReference type="Pfam" id="PF01268">
    <property type="entry name" value="FTHFS"/>
    <property type="match status" value="1"/>
</dbReference>
<reference evidence="6" key="2">
    <citation type="submission" date="2020-05" db="UniProtKB">
        <authorList>
            <consortium name="EnsemblMetazoa"/>
        </authorList>
    </citation>
    <scope>IDENTIFICATION</scope>
    <source>
        <strain evidence="6">wikel</strain>
    </source>
</reference>
<protein>
    <submittedName>
        <fullName evidence="5 6">Formate-tetrahydrofolate ligase, putative</fullName>
    </submittedName>
</protein>
<evidence type="ECO:0000313" key="6">
    <source>
        <dbReference type="EnsemblMetazoa" id="ISCW024016-PA"/>
    </source>
</evidence>
<dbReference type="Gene3D" id="3.10.410.10">
    <property type="entry name" value="Formyltetrahydrofolate synthetase, domain 3"/>
    <property type="match status" value="1"/>
</dbReference>
<dbReference type="HOGENOM" id="CLU_003601_3_4_1"/>
<evidence type="ECO:0000256" key="3">
    <source>
        <dbReference type="ARBA" id="ARBA00022741"/>
    </source>
</evidence>